<evidence type="ECO:0000256" key="1">
    <source>
        <dbReference type="SAM" id="Phobius"/>
    </source>
</evidence>
<evidence type="ECO:0008006" key="4">
    <source>
        <dbReference type="Google" id="ProtNLM"/>
    </source>
</evidence>
<name>A0A848FML8_9BURK</name>
<feature type="transmembrane region" description="Helical" evidence="1">
    <location>
        <begin position="341"/>
        <end position="360"/>
    </location>
</feature>
<feature type="transmembrane region" description="Helical" evidence="1">
    <location>
        <begin position="400"/>
        <end position="424"/>
    </location>
</feature>
<dbReference type="EMBL" id="JABBFW010000048">
    <property type="protein sequence ID" value="NML18991.1"/>
    <property type="molecule type" value="Genomic_DNA"/>
</dbReference>
<evidence type="ECO:0000313" key="2">
    <source>
        <dbReference type="EMBL" id="NML18991.1"/>
    </source>
</evidence>
<dbReference type="PANTHER" id="PTHR37422">
    <property type="entry name" value="TEICHURONIC ACID BIOSYNTHESIS PROTEIN TUAE"/>
    <property type="match status" value="1"/>
</dbReference>
<reference evidence="2 3" key="1">
    <citation type="submission" date="2020-04" db="EMBL/GenBank/DDBJ databases">
        <title>Azohydromonas sp. isolated from soil.</title>
        <authorList>
            <person name="Dahal R.H."/>
        </authorList>
    </citation>
    <scope>NUCLEOTIDE SEQUENCE [LARGE SCALE GENOMIC DNA]</scope>
    <source>
        <strain evidence="2 3">G-1-1-14</strain>
    </source>
</reference>
<feature type="transmembrane region" description="Helical" evidence="1">
    <location>
        <begin position="179"/>
        <end position="201"/>
    </location>
</feature>
<keyword evidence="1" id="KW-0812">Transmembrane</keyword>
<dbReference type="PANTHER" id="PTHR37422:SF23">
    <property type="entry name" value="TEICHURONIC ACID BIOSYNTHESIS PROTEIN TUAE"/>
    <property type="match status" value="1"/>
</dbReference>
<dbReference type="RefSeq" id="WP_169163889.1">
    <property type="nucleotide sequence ID" value="NZ_JABBFW010000048.1"/>
</dbReference>
<comment type="caution">
    <text evidence="2">The sequence shown here is derived from an EMBL/GenBank/DDBJ whole genome shotgun (WGS) entry which is preliminary data.</text>
</comment>
<keyword evidence="1" id="KW-1133">Transmembrane helix</keyword>
<feature type="transmembrane region" description="Helical" evidence="1">
    <location>
        <begin position="46"/>
        <end position="64"/>
    </location>
</feature>
<proteinExistence type="predicted"/>
<dbReference type="Proteomes" id="UP000574067">
    <property type="component" value="Unassembled WGS sequence"/>
</dbReference>
<dbReference type="InterPro" id="IPR051533">
    <property type="entry name" value="WaaL-like"/>
</dbReference>
<dbReference type="AlphaFoldDB" id="A0A848FML8"/>
<feature type="transmembrane region" description="Helical" evidence="1">
    <location>
        <begin position="76"/>
        <end position="93"/>
    </location>
</feature>
<evidence type="ECO:0000313" key="3">
    <source>
        <dbReference type="Proteomes" id="UP000574067"/>
    </source>
</evidence>
<feature type="transmembrane region" description="Helical" evidence="1">
    <location>
        <begin position="207"/>
        <end position="240"/>
    </location>
</feature>
<organism evidence="2 3">
    <name type="scientific">Azohydromonas caseinilytica</name>
    <dbReference type="NCBI Taxonomy" id="2728836"/>
    <lineage>
        <taxon>Bacteria</taxon>
        <taxon>Pseudomonadati</taxon>
        <taxon>Pseudomonadota</taxon>
        <taxon>Betaproteobacteria</taxon>
        <taxon>Burkholderiales</taxon>
        <taxon>Sphaerotilaceae</taxon>
        <taxon>Azohydromonas</taxon>
    </lineage>
</organism>
<feature type="transmembrane region" description="Helical" evidence="1">
    <location>
        <begin position="372"/>
        <end position="394"/>
    </location>
</feature>
<sequence>MNGLAVAFIFVDALLVLTLPRHLAALPVLAVTYYMPVSAGFDLGPFNFYGVRVVLTLAFVRILAKGERLPGGANRLDWLMVWWAVVALVTSLFHDDMWATFVNRLGLVFMGCGSYFTLRIFCSTQEDVTRICRMTALLLLPVAVSMLYEKLTGNNPFAEFGGVSSTSEVRNGTIRAQGAFGHSILAGSAAAAVLPLMGVLWRSHRMTAIAGIGACLTMVFSCGSTGPLMSTVFALAALMMWRMREHMRLVRWGAVLGYIGLELVMNAPAYYILSYIDLTGSSTSWHRAALIEAAVTHWPEWWAIGTDYTRHWMAYGVLWSGNHVDITNYYIRMGVDGGMPLLLMFLAVLGKGFSYVGKILQTRNGQSADFPFATWALGAALFAHASTFISVSYFDQCVVLLYMTLALISSSLMQQTVAPVQAAVRARRTERFGFPANARVEGMPR</sequence>
<keyword evidence="1" id="KW-0472">Membrane</keyword>
<protein>
    <recommendedName>
        <fullName evidence="4">O-antigen ligase</fullName>
    </recommendedName>
</protein>
<feature type="transmembrane region" description="Helical" evidence="1">
    <location>
        <begin position="252"/>
        <end position="273"/>
    </location>
</feature>
<feature type="transmembrane region" description="Helical" evidence="1">
    <location>
        <begin position="105"/>
        <end position="122"/>
    </location>
</feature>
<keyword evidence="3" id="KW-1185">Reference proteome</keyword>
<accession>A0A848FML8</accession>
<gene>
    <name evidence="2" type="ORF">HHL10_28890</name>
</gene>